<evidence type="ECO:0000313" key="3">
    <source>
        <dbReference type="Proteomes" id="UP000184501"/>
    </source>
</evidence>
<gene>
    <name evidence="2" type="ORF">SAMN05444320_105196</name>
</gene>
<dbReference type="Proteomes" id="UP000184501">
    <property type="component" value="Unassembled WGS sequence"/>
</dbReference>
<sequence>MPVLVPHALTPLERNPFLGAAFADQEPGERKAEIDAFLGRLSSGAVLRREILPSPVEGEGSTSFRASPLASPVDPSPP</sequence>
<protein>
    <submittedName>
        <fullName evidence="2">Uncharacterized protein</fullName>
    </submittedName>
</protein>
<reference evidence="2 3" key="1">
    <citation type="submission" date="2016-11" db="EMBL/GenBank/DDBJ databases">
        <authorList>
            <person name="Jaros S."/>
            <person name="Januszkiewicz K."/>
            <person name="Wedrychowicz H."/>
        </authorList>
    </citation>
    <scope>NUCLEOTIDE SEQUENCE [LARGE SCALE GENOMIC DNA]</scope>
    <source>
        <strain evidence="2 3">DSM 44523</strain>
    </source>
</reference>
<dbReference type="EMBL" id="FQVN01000005">
    <property type="protein sequence ID" value="SHF84287.1"/>
    <property type="molecule type" value="Genomic_DNA"/>
</dbReference>
<keyword evidence="3" id="KW-1185">Reference proteome</keyword>
<dbReference type="STRING" id="2017.SAMN05444320_105196"/>
<proteinExistence type="predicted"/>
<name>A0A1M5EYU9_STRHI</name>
<accession>A0A1M5EYU9</accession>
<evidence type="ECO:0000313" key="2">
    <source>
        <dbReference type="EMBL" id="SHF84287.1"/>
    </source>
</evidence>
<organism evidence="2 3">
    <name type="scientific">Streptoalloteichus hindustanus</name>
    <dbReference type="NCBI Taxonomy" id="2017"/>
    <lineage>
        <taxon>Bacteria</taxon>
        <taxon>Bacillati</taxon>
        <taxon>Actinomycetota</taxon>
        <taxon>Actinomycetes</taxon>
        <taxon>Pseudonocardiales</taxon>
        <taxon>Pseudonocardiaceae</taxon>
        <taxon>Streptoalloteichus</taxon>
    </lineage>
</organism>
<dbReference type="AlphaFoldDB" id="A0A1M5EYU9"/>
<evidence type="ECO:0000256" key="1">
    <source>
        <dbReference type="SAM" id="MobiDB-lite"/>
    </source>
</evidence>
<feature type="region of interest" description="Disordered" evidence="1">
    <location>
        <begin position="53"/>
        <end position="78"/>
    </location>
</feature>